<dbReference type="RefSeq" id="XP_007409439.1">
    <property type="nucleotide sequence ID" value="XM_007409377.1"/>
</dbReference>
<feature type="region of interest" description="Disordered" evidence="1">
    <location>
        <begin position="122"/>
        <end position="214"/>
    </location>
</feature>
<keyword evidence="3" id="KW-1185">Reference proteome</keyword>
<gene>
    <name evidence="2" type="ORF">MELLADRAFT_85646</name>
</gene>
<feature type="compositionally biased region" description="Polar residues" evidence="1">
    <location>
        <begin position="184"/>
        <end position="214"/>
    </location>
</feature>
<feature type="compositionally biased region" description="Polar residues" evidence="1">
    <location>
        <begin position="152"/>
        <end position="162"/>
    </location>
</feature>
<evidence type="ECO:0000313" key="3">
    <source>
        <dbReference type="Proteomes" id="UP000001072"/>
    </source>
</evidence>
<dbReference type="KEGG" id="mlr:MELLADRAFT_85646"/>
<organism evidence="3">
    <name type="scientific">Melampsora larici-populina (strain 98AG31 / pathotype 3-4-7)</name>
    <name type="common">Poplar leaf rust fungus</name>
    <dbReference type="NCBI Taxonomy" id="747676"/>
    <lineage>
        <taxon>Eukaryota</taxon>
        <taxon>Fungi</taxon>
        <taxon>Dikarya</taxon>
        <taxon>Basidiomycota</taxon>
        <taxon>Pucciniomycotina</taxon>
        <taxon>Pucciniomycetes</taxon>
        <taxon>Pucciniales</taxon>
        <taxon>Melampsoraceae</taxon>
        <taxon>Melampsora</taxon>
    </lineage>
</organism>
<name>F4RJA7_MELLP</name>
<dbReference type="EMBL" id="GL883104">
    <property type="protein sequence ID" value="EGG07532.1"/>
    <property type="molecule type" value="Genomic_DNA"/>
</dbReference>
<reference evidence="3" key="1">
    <citation type="journal article" date="2011" name="Proc. Natl. Acad. Sci. U.S.A.">
        <title>Obligate biotrophy features unraveled by the genomic analysis of rust fungi.</title>
        <authorList>
            <person name="Duplessis S."/>
            <person name="Cuomo C.A."/>
            <person name="Lin Y.-C."/>
            <person name="Aerts A."/>
            <person name="Tisserant E."/>
            <person name="Veneault-Fourrey C."/>
            <person name="Joly D.L."/>
            <person name="Hacquard S."/>
            <person name="Amselem J."/>
            <person name="Cantarel B.L."/>
            <person name="Chiu R."/>
            <person name="Coutinho P.M."/>
            <person name="Feau N."/>
            <person name="Field M."/>
            <person name="Frey P."/>
            <person name="Gelhaye E."/>
            <person name="Goldberg J."/>
            <person name="Grabherr M.G."/>
            <person name="Kodira C.D."/>
            <person name="Kohler A."/>
            <person name="Kuees U."/>
            <person name="Lindquist E.A."/>
            <person name="Lucas S.M."/>
            <person name="Mago R."/>
            <person name="Mauceli E."/>
            <person name="Morin E."/>
            <person name="Murat C."/>
            <person name="Pangilinan J.L."/>
            <person name="Park R."/>
            <person name="Pearson M."/>
            <person name="Quesneville H."/>
            <person name="Rouhier N."/>
            <person name="Sakthikumar S."/>
            <person name="Salamov A.A."/>
            <person name="Schmutz J."/>
            <person name="Selles B."/>
            <person name="Shapiro H."/>
            <person name="Tanguay P."/>
            <person name="Tuskan G.A."/>
            <person name="Henrissat B."/>
            <person name="Van de Peer Y."/>
            <person name="Rouze P."/>
            <person name="Ellis J.G."/>
            <person name="Dodds P.N."/>
            <person name="Schein J.E."/>
            <person name="Zhong S."/>
            <person name="Hamelin R.C."/>
            <person name="Grigoriev I.V."/>
            <person name="Szabo L.J."/>
            <person name="Martin F."/>
        </authorList>
    </citation>
    <scope>NUCLEOTIDE SEQUENCE [LARGE SCALE GENOMIC DNA]</scope>
    <source>
        <strain evidence="3">98AG31 / pathotype 3-4-7</strain>
    </source>
</reference>
<sequence>MWHYVYIQRTKPIEISTTHLDSDPRVVSPGVSKQMMLDWMHINHPKIPIRPRIDPVGLAELVRSVQPEYFPNPATDKLACTTASASSIEASILTDQPTTTTMEIRSSTSTSRYPKLQSLEELQDSKPFQPPTPPFFKLNTVGRQGKRVASSEVKQSPKSSELGSDIRRISSKTSKKKKITHSSQTVTKPTKSTGDSVHPSIQPSSPGHINSNTSLTFEHDEKDLKDLHDSLAMPALPSQGAITKLHVPKRNAMKPSPILDHIEPRIVPQQPAYSESTEIKDLIDFSDTDCMDIGNQVLGKDIPPISPTTVIGKKRSGVDVFKEERGREARICQLEKSIAQILEEVGQLSADVLQAKTQLEVQEHKIQILKTDQECLKKTANITSTLHPQVTHLEIRVDTLRRKVDTDHEEIVTHGHILEKLMASDDEEDESSD</sequence>
<dbReference type="InParanoid" id="F4RJA7"/>
<accession>F4RJA7</accession>
<protein>
    <submittedName>
        <fullName evidence="2">Uncharacterized protein</fullName>
    </submittedName>
</protein>
<dbReference type="VEuPathDB" id="FungiDB:MELLADRAFT_85646"/>
<evidence type="ECO:0000256" key="1">
    <source>
        <dbReference type="SAM" id="MobiDB-lite"/>
    </source>
</evidence>
<dbReference type="HOGENOM" id="CLU_049472_0_0_1"/>
<proteinExistence type="predicted"/>
<evidence type="ECO:0000313" key="2">
    <source>
        <dbReference type="EMBL" id="EGG07532.1"/>
    </source>
</evidence>
<feature type="compositionally biased region" description="Basic residues" evidence="1">
    <location>
        <begin position="169"/>
        <end position="180"/>
    </location>
</feature>
<dbReference type="AlphaFoldDB" id="F4RJA7"/>
<dbReference type="GeneID" id="18933920"/>
<dbReference type="Proteomes" id="UP000001072">
    <property type="component" value="Unassembled WGS sequence"/>
</dbReference>